<proteinExistence type="predicted"/>
<dbReference type="Proteomes" id="UP001162501">
    <property type="component" value="Chromosome 22"/>
</dbReference>
<gene>
    <name evidence="1" type="ORF">MRATA1EN3_LOCUS13199</name>
</gene>
<accession>A0ACB0EPH7</accession>
<name>A0ACB0EPH7_RANTA</name>
<reference evidence="1" key="1">
    <citation type="submission" date="2023-05" db="EMBL/GenBank/DDBJ databases">
        <authorList>
            <consortium name="ELIXIR-Norway"/>
        </authorList>
    </citation>
    <scope>NUCLEOTIDE SEQUENCE</scope>
</reference>
<organism evidence="1 2">
    <name type="scientific">Rangifer tarandus platyrhynchus</name>
    <name type="common">Svalbard reindeer</name>
    <dbReference type="NCBI Taxonomy" id="3082113"/>
    <lineage>
        <taxon>Eukaryota</taxon>
        <taxon>Metazoa</taxon>
        <taxon>Chordata</taxon>
        <taxon>Craniata</taxon>
        <taxon>Vertebrata</taxon>
        <taxon>Euteleostomi</taxon>
        <taxon>Mammalia</taxon>
        <taxon>Eutheria</taxon>
        <taxon>Laurasiatheria</taxon>
        <taxon>Artiodactyla</taxon>
        <taxon>Ruminantia</taxon>
        <taxon>Pecora</taxon>
        <taxon>Cervidae</taxon>
        <taxon>Odocoileinae</taxon>
        <taxon>Rangifer</taxon>
    </lineage>
</organism>
<protein>
    <submittedName>
        <fullName evidence="1">Uncharacterized protein</fullName>
    </submittedName>
</protein>
<evidence type="ECO:0000313" key="2">
    <source>
        <dbReference type="Proteomes" id="UP001162501"/>
    </source>
</evidence>
<evidence type="ECO:0000313" key="1">
    <source>
        <dbReference type="EMBL" id="CAI9701986.1"/>
    </source>
</evidence>
<dbReference type="EMBL" id="OX596106">
    <property type="protein sequence ID" value="CAI9701986.1"/>
    <property type="molecule type" value="Genomic_DNA"/>
</dbReference>
<sequence length="170" mass="18403">MAGVRSARTQTRAGPRVQIFRGNWCRQAETQNRERGRGACARGSWRARGRGAAHLPWPRAGLAGRRAGGRAAEHRGTERPASGAGARAAALISLSPGDPPTRRGRGLRKTGLRQLGPGFSLITATSPQSLAGFRFIRCFPSRRNGWLQRLRVSHFVMVKCVVCGGHSKVD</sequence>